<proteinExistence type="predicted"/>
<sequence length="319" mass="34446">MSVSLEGFPGAVVSLFKGGVTKTSTSLNVAHQLSEQGHEVAIIDLDKDGHLTTLLGYERELGNGADIGDAIFEETDPADLLTETEFGLHLLPATKDLETVEGKMKDQSFGVKLIRSEVVEPLVSGDIDYVFIDPPGGRGMLHDAALVAVQRVIVPLIPSAGSVSGLENLLRRSLVPLRNEVPLDIVAITPNMMRESIAQESGEQMLARELNTNGEFGATAQDLTYDGFDHYLPEYARVEPAFFEAVADGGRSVTGEYPDIPKPGIRYRKAINDATRHGLPVSEWKPSCDQVAAFDALADRVAEASPDPEDKRAQVTNHA</sequence>
<gene>
    <name evidence="2" type="ORF">SAMN06266787_1274</name>
</gene>
<dbReference type="PANTHER" id="PTHR13696">
    <property type="entry name" value="P-LOOP CONTAINING NUCLEOSIDE TRIPHOSPHATE HYDROLASE"/>
    <property type="match status" value="1"/>
</dbReference>
<evidence type="ECO:0000313" key="2">
    <source>
        <dbReference type="EMBL" id="SNR77818.1"/>
    </source>
</evidence>
<dbReference type="InterPro" id="IPR027417">
    <property type="entry name" value="P-loop_NTPase"/>
</dbReference>
<name>A0A238Z4D5_HALEZ</name>
<dbReference type="InterPro" id="IPR025669">
    <property type="entry name" value="AAA_dom"/>
</dbReference>
<dbReference type="InterPro" id="IPR050678">
    <property type="entry name" value="DNA_Partitioning_ATPase"/>
</dbReference>
<dbReference type="AlphaFoldDB" id="A0A238Z4D5"/>
<dbReference type="CDD" id="cd02042">
    <property type="entry name" value="ParAB_family"/>
    <property type="match status" value="1"/>
</dbReference>
<organism evidence="2 3">
    <name type="scientific">Halorubrum ezzemoulense</name>
    <name type="common">Halorubrum chaoviator</name>
    <dbReference type="NCBI Taxonomy" id="337243"/>
    <lineage>
        <taxon>Archaea</taxon>
        <taxon>Methanobacteriati</taxon>
        <taxon>Methanobacteriota</taxon>
        <taxon>Stenosarchaea group</taxon>
        <taxon>Halobacteria</taxon>
        <taxon>Halobacteriales</taxon>
        <taxon>Haloferacaceae</taxon>
        <taxon>Halorubrum</taxon>
    </lineage>
</organism>
<dbReference type="RefSeq" id="WP_089309385.1">
    <property type="nucleotide sequence ID" value="NZ_FZNK01000027.1"/>
</dbReference>
<reference evidence="3" key="1">
    <citation type="submission" date="2017-06" db="EMBL/GenBank/DDBJ databases">
        <authorList>
            <person name="Varghese N."/>
            <person name="Submissions S."/>
        </authorList>
    </citation>
    <scope>NUCLEOTIDE SEQUENCE [LARGE SCALE GENOMIC DNA]</scope>
    <source>
        <strain evidence="3">DSM 19316</strain>
    </source>
</reference>
<dbReference type="Proteomes" id="UP000198297">
    <property type="component" value="Unassembled WGS sequence"/>
</dbReference>
<evidence type="ECO:0000259" key="1">
    <source>
        <dbReference type="Pfam" id="PF13614"/>
    </source>
</evidence>
<dbReference type="SUPFAM" id="SSF52540">
    <property type="entry name" value="P-loop containing nucleoside triphosphate hydrolases"/>
    <property type="match status" value="1"/>
</dbReference>
<feature type="domain" description="AAA" evidence="1">
    <location>
        <begin position="13"/>
        <end position="171"/>
    </location>
</feature>
<evidence type="ECO:0000313" key="3">
    <source>
        <dbReference type="Proteomes" id="UP000198297"/>
    </source>
</evidence>
<dbReference type="Gene3D" id="3.40.50.300">
    <property type="entry name" value="P-loop containing nucleotide triphosphate hydrolases"/>
    <property type="match status" value="1"/>
</dbReference>
<dbReference type="EMBL" id="FZNK01000027">
    <property type="protein sequence ID" value="SNR77818.1"/>
    <property type="molecule type" value="Genomic_DNA"/>
</dbReference>
<protein>
    <submittedName>
        <fullName evidence="2">Chromosome partitioning protein</fullName>
    </submittedName>
</protein>
<accession>A0A238Z4D5</accession>
<dbReference type="PANTHER" id="PTHR13696:SF99">
    <property type="entry name" value="COBYRINIC ACID AC-DIAMIDE SYNTHASE"/>
    <property type="match status" value="1"/>
</dbReference>
<dbReference type="Pfam" id="PF13614">
    <property type="entry name" value="AAA_31"/>
    <property type="match status" value="1"/>
</dbReference>